<dbReference type="Pfam" id="PF02852">
    <property type="entry name" value="Pyr_redox_dim"/>
    <property type="match status" value="1"/>
</dbReference>
<reference evidence="11" key="1">
    <citation type="submission" date="2018-06" db="EMBL/GenBank/DDBJ databases">
        <authorList>
            <person name="Zhirakovskaya E."/>
        </authorList>
    </citation>
    <scope>NUCLEOTIDE SEQUENCE</scope>
</reference>
<dbReference type="Pfam" id="PF07992">
    <property type="entry name" value="Pyr_redox_2"/>
    <property type="match status" value="1"/>
</dbReference>
<evidence type="ECO:0000256" key="2">
    <source>
        <dbReference type="ARBA" id="ARBA00007532"/>
    </source>
</evidence>
<evidence type="ECO:0000313" key="11">
    <source>
        <dbReference type="EMBL" id="VAW93055.1"/>
    </source>
</evidence>
<dbReference type="InterPro" id="IPR016156">
    <property type="entry name" value="FAD/NAD-linked_Rdtase_dimer_sf"/>
</dbReference>
<dbReference type="NCBIfam" id="TIGR01350">
    <property type="entry name" value="lipoamide_DH"/>
    <property type="match status" value="1"/>
</dbReference>
<proteinExistence type="inferred from homology"/>
<comment type="cofactor">
    <cofactor evidence="1">
        <name>FAD</name>
        <dbReference type="ChEBI" id="CHEBI:57692"/>
    </cofactor>
</comment>
<dbReference type="PIRSF" id="PIRSF000350">
    <property type="entry name" value="Mercury_reductase_MerA"/>
    <property type="match status" value="1"/>
</dbReference>
<dbReference type="SUPFAM" id="SSF55424">
    <property type="entry name" value="FAD/NAD-linked reductases, dimerisation (C-terminal) domain"/>
    <property type="match status" value="1"/>
</dbReference>
<dbReference type="InterPro" id="IPR012999">
    <property type="entry name" value="Pyr_OxRdtase_I_AS"/>
</dbReference>
<dbReference type="InterPro" id="IPR023753">
    <property type="entry name" value="FAD/NAD-binding_dom"/>
</dbReference>
<dbReference type="GO" id="GO:0050660">
    <property type="term" value="F:flavin adenine dinucleotide binding"/>
    <property type="evidence" value="ECO:0007669"/>
    <property type="project" value="InterPro"/>
</dbReference>
<feature type="domain" description="FAD/NAD(P)-binding" evidence="10">
    <location>
        <begin position="5"/>
        <end position="318"/>
    </location>
</feature>
<evidence type="ECO:0000256" key="5">
    <source>
        <dbReference type="ARBA" id="ARBA00022857"/>
    </source>
</evidence>
<dbReference type="Gene3D" id="3.30.390.30">
    <property type="match status" value="1"/>
</dbReference>
<evidence type="ECO:0000259" key="9">
    <source>
        <dbReference type="Pfam" id="PF02852"/>
    </source>
</evidence>
<dbReference type="GO" id="GO:0003955">
    <property type="term" value="F:NAD(P)H dehydrogenase (quinone) activity"/>
    <property type="evidence" value="ECO:0007669"/>
    <property type="project" value="TreeGrafter"/>
</dbReference>
<keyword evidence="3" id="KW-0285">Flavoprotein</keyword>
<dbReference type="InterPro" id="IPR004099">
    <property type="entry name" value="Pyr_nucl-diS_OxRdtase_dimer"/>
</dbReference>
<evidence type="ECO:0000256" key="7">
    <source>
        <dbReference type="ARBA" id="ARBA00023157"/>
    </source>
</evidence>
<dbReference type="InterPro" id="IPR001100">
    <property type="entry name" value="Pyr_nuc-diS_OxRdtase"/>
</dbReference>
<dbReference type="PANTHER" id="PTHR43014:SF2">
    <property type="entry name" value="MERCURIC REDUCTASE"/>
    <property type="match status" value="1"/>
</dbReference>
<dbReference type="FunFam" id="3.30.390.30:FF:000001">
    <property type="entry name" value="Dihydrolipoyl dehydrogenase"/>
    <property type="match status" value="1"/>
</dbReference>
<sequence>MSQRDLVIIGGGAGGLTVASVAAQLGLKVTLIEKEDKLGGDCLHYGCVPSKTLIKSAKVASLMRRAAEFGLDTVNVKIDLAKVNDHVQSVIEHIQHHDDPERFRGYGCEVIFGHAEFIDAYSVKVNEQVIKGKRFVLATGSQPFIPPIRGLEEAAYLTNIDLFSLRELPERLVVLGGGAIGLEMGQAFARLGSKVTILQRGERILPQEDPELSDALHKALVAEGIIIHTSTDAKRIYKSNEVTTIECNSGLKLETDKILVATGRKANTDNLGLDAAGVNVTRRGITVDRRMRTSQKHIYACGDVCGPYLFTHMAEYQAGIVISNAIFRFPKKTHYRVIPWVTYTEPELARVGLTEQQAREQGIEPTVLRFEFKDVDRALTEVETQGLYKLVTHKGKILGASILGAHAGELIHEIVLAMQAGTKIGDISAAIHAYPTLAQIHRRTVNSGYAPRLFSTGTRRLVKWINRLFP</sequence>
<keyword evidence="7" id="KW-1015">Disulfide bond</keyword>
<dbReference type="GO" id="GO:0004148">
    <property type="term" value="F:dihydrolipoyl dehydrogenase (NADH) activity"/>
    <property type="evidence" value="ECO:0007669"/>
    <property type="project" value="InterPro"/>
</dbReference>
<evidence type="ECO:0000259" key="10">
    <source>
        <dbReference type="Pfam" id="PF07992"/>
    </source>
</evidence>
<name>A0A3B0ZHZ7_9ZZZZ</name>
<accession>A0A3B0ZHZ7</accession>
<evidence type="ECO:0000256" key="8">
    <source>
        <dbReference type="ARBA" id="ARBA00023284"/>
    </source>
</evidence>
<dbReference type="EMBL" id="UOFT01000029">
    <property type="protein sequence ID" value="VAW93055.1"/>
    <property type="molecule type" value="Genomic_DNA"/>
</dbReference>
<evidence type="ECO:0000256" key="1">
    <source>
        <dbReference type="ARBA" id="ARBA00001974"/>
    </source>
</evidence>
<keyword evidence="4" id="KW-0274">FAD</keyword>
<dbReference type="EC" id="1.16.1.1" evidence="11"/>
<dbReference type="Gene3D" id="3.50.50.60">
    <property type="entry name" value="FAD/NAD(P)-binding domain"/>
    <property type="match status" value="2"/>
</dbReference>
<evidence type="ECO:0000256" key="4">
    <source>
        <dbReference type="ARBA" id="ARBA00022827"/>
    </source>
</evidence>
<dbReference type="InterPro" id="IPR006258">
    <property type="entry name" value="Lipoamide_DH"/>
</dbReference>
<feature type="domain" description="Pyridine nucleotide-disulphide oxidoreductase dimerisation" evidence="9">
    <location>
        <begin position="338"/>
        <end position="439"/>
    </location>
</feature>
<dbReference type="AlphaFoldDB" id="A0A3B0ZHZ7"/>
<protein>
    <submittedName>
        <fullName evidence="11">Mercuric ion reductase</fullName>
        <ecNumber evidence="11">1.16.1.1</ecNumber>
    </submittedName>
</protein>
<keyword evidence="5" id="KW-0521">NADP</keyword>
<dbReference type="GO" id="GO:0016152">
    <property type="term" value="F:mercury (II) reductase (NADP+) activity"/>
    <property type="evidence" value="ECO:0007669"/>
    <property type="project" value="UniProtKB-EC"/>
</dbReference>
<dbReference type="PROSITE" id="PS00076">
    <property type="entry name" value="PYRIDINE_REDOX_1"/>
    <property type="match status" value="1"/>
</dbReference>
<dbReference type="SUPFAM" id="SSF51905">
    <property type="entry name" value="FAD/NAD(P)-binding domain"/>
    <property type="match status" value="1"/>
</dbReference>
<organism evidence="11">
    <name type="scientific">hydrothermal vent metagenome</name>
    <dbReference type="NCBI Taxonomy" id="652676"/>
    <lineage>
        <taxon>unclassified sequences</taxon>
        <taxon>metagenomes</taxon>
        <taxon>ecological metagenomes</taxon>
    </lineage>
</organism>
<dbReference type="PANTHER" id="PTHR43014">
    <property type="entry name" value="MERCURIC REDUCTASE"/>
    <property type="match status" value="1"/>
</dbReference>
<dbReference type="PRINTS" id="PR00368">
    <property type="entry name" value="FADPNR"/>
</dbReference>
<comment type="similarity">
    <text evidence="2">Belongs to the class-I pyridine nucleotide-disulfide oxidoreductase family.</text>
</comment>
<dbReference type="InterPro" id="IPR036188">
    <property type="entry name" value="FAD/NAD-bd_sf"/>
</dbReference>
<evidence type="ECO:0000256" key="3">
    <source>
        <dbReference type="ARBA" id="ARBA00022630"/>
    </source>
</evidence>
<keyword evidence="8" id="KW-0676">Redox-active center</keyword>
<keyword evidence="6 11" id="KW-0560">Oxidoreductase</keyword>
<dbReference type="PRINTS" id="PR00411">
    <property type="entry name" value="PNDRDTASEI"/>
</dbReference>
<evidence type="ECO:0000256" key="6">
    <source>
        <dbReference type="ARBA" id="ARBA00023002"/>
    </source>
</evidence>
<gene>
    <name evidence="11" type="ORF">MNBD_GAMMA23-846</name>
</gene>